<dbReference type="RefSeq" id="WP_068748964.1">
    <property type="nucleotide sequence ID" value="NZ_LOHZ01000040.1"/>
</dbReference>
<dbReference type="PATRIC" id="fig|520767.4.peg.1981"/>
<sequence length="245" mass="27705">MKEFAADLHIHSCLSPCASEEMIPPNVINMAKLMGVNIISVCDHNCAKNVEAFIKASGKEILVIPGMEVQTMEEVHVLCYFRDINNMRVFENYIYRGIPDIKNIPELFGNQHIVDEKGDTVGIEERMLSLSVKYSINEIFRKVKDLGGLFVPAHIDRKSYSIISNLGFIPEDINPDALEVSKSALKERNLIDVPMDIIKIYSSDAHNLLGLAFPPNTFFIMEDLTIDEFFRCIKGEGGRRVVIRE</sequence>
<name>A0A162MAL0_9FIRM</name>
<proteinExistence type="predicted"/>
<dbReference type="SMART" id="SM00481">
    <property type="entry name" value="POLIIIAc"/>
    <property type="match status" value="1"/>
</dbReference>
<evidence type="ECO:0000259" key="1">
    <source>
        <dbReference type="SMART" id="SM00481"/>
    </source>
</evidence>
<dbReference type="Proteomes" id="UP000075737">
    <property type="component" value="Unassembled WGS sequence"/>
</dbReference>
<protein>
    <recommendedName>
        <fullName evidence="1">Polymerase/histidinol phosphatase N-terminal domain-containing protein</fullName>
    </recommendedName>
</protein>
<comment type="caution">
    <text evidence="2">The sequence shown here is derived from an EMBL/GenBank/DDBJ whole genome shotgun (WGS) entry which is preliminary data.</text>
</comment>
<organism evidence="2 3">
    <name type="scientific">Thermovenabulum gondwanense</name>
    <dbReference type="NCBI Taxonomy" id="520767"/>
    <lineage>
        <taxon>Bacteria</taxon>
        <taxon>Bacillati</taxon>
        <taxon>Bacillota</taxon>
        <taxon>Clostridia</taxon>
        <taxon>Thermosediminibacterales</taxon>
        <taxon>Thermosediminibacteraceae</taxon>
        <taxon>Thermovenabulum</taxon>
    </lineage>
</organism>
<dbReference type="InterPro" id="IPR052018">
    <property type="entry name" value="PHP_domain"/>
</dbReference>
<keyword evidence="3" id="KW-1185">Reference proteome</keyword>
<dbReference type="OrthoDB" id="9791620at2"/>
<gene>
    <name evidence="2" type="ORF">ATZ99_18580</name>
</gene>
<dbReference type="SUPFAM" id="SSF89550">
    <property type="entry name" value="PHP domain-like"/>
    <property type="match status" value="1"/>
</dbReference>
<reference evidence="2 3" key="1">
    <citation type="submission" date="2015-12" db="EMBL/GenBank/DDBJ databases">
        <title>Draft genome of Thermovenabulum gondwanense isolated from a red thermophilic microbial mat colonisisng an outflow channel of a bore well.</title>
        <authorList>
            <person name="Patel B.K."/>
        </authorList>
    </citation>
    <scope>NUCLEOTIDE SEQUENCE [LARGE SCALE GENOMIC DNA]</scope>
    <source>
        <strain evidence="2 3">R270</strain>
    </source>
</reference>
<feature type="domain" description="Polymerase/histidinol phosphatase N-terminal" evidence="1">
    <location>
        <begin position="6"/>
        <end position="73"/>
    </location>
</feature>
<dbReference type="STRING" id="520767.ATZ99_18580"/>
<evidence type="ECO:0000313" key="2">
    <source>
        <dbReference type="EMBL" id="KYO64800.1"/>
    </source>
</evidence>
<evidence type="ECO:0000313" key="3">
    <source>
        <dbReference type="Proteomes" id="UP000075737"/>
    </source>
</evidence>
<dbReference type="InterPro" id="IPR003141">
    <property type="entry name" value="Pol/His_phosphatase_N"/>
</dbReference>
<dbReference type="AlphaFoldDB" id="A0A162MAL0"/>
<dbReference type="CDD" id="cd07432">
    <property type="entry name" value="PHP_HisPPase"/>
    <property type="match status" value="1"/>
</dbReference>
<accession>A0A162MAL0</accession>
<dbReference type="Gene3D" id="3.20.20.140">
    <property type="entry name" value="Metal-dependent hydrolases"/>
    <property type="match status" value="1"/>
</dbReference>
<dbReference type="PANTHER" id="PTHR42924:SF3">
    <property type="entry name" value="POLYMERASE_HISTIDINOL PHOSPHATASE N-TERMINAL DOMAIN-CONTAINING PROTEIN"/>
    <property type="match status" value="1"/>
</dbReference>
<dbReference type="EMBL" id="LOHZ01000040">
    <property type="protein sequence ID" value="KYO64800.1"/>
    <property type="molecule type" value="Genomic_DNA"/>
</dbReference>
<dbReference type="InterPro" id="IPR016195">
    <property type="entry name" value="Pol/histidinol_Pase-like"/>
</dbReference>
<dbReference type="PANTHER" id="PTHR42924">
    <property type="entry name" value="EXONUCLEASE"/>
    <property type="match status" value="1"/>
</dbReference>
<dbReference type="GO" id="GO:0004534">
    <property type="term" value="F:5'-3' RNA exonuclease activity"/>
    <property type="evidence" value="ECO:0007669"/>
    <property type="project" value="TreeGrafter"/>
</dbReference>
<dbReference type="GO" id="GO:0035312">
    <property type="term" value="F:5'-3' DNA exonuclease activity"/>
    <property type="evidence" value="ECO:0007669"/>
    <property type="project" value="TreeGrafter"/>
</dbReference>